<dbReference type="Pfam" id="PF08242">
    <property type="entry name" value="Methyltransf_12"/>
    <property type="match status" value="1"/>
</dbReference>
<evidence type="ECO:0000256" key="3">
    <source>
        <dbReference type="ARBA" id="ARBA00022553"/>
    </source>
</evidence>
<evidence type="ECO:0000256" key="2">
    <source>
        <dbReference type="ARBA" id="ARBA00022450"/>
    </source>
</evidence>
<evidence type="ECO:0000313" key="12">
    <source>
        <dbReference type="EMBL" id="KXH59623.1"/>
    </source>
</evidence>
<dbReference type="GO" id="GO:0004315">
    <property type="term" value="F:3-oxoacyl-[acyl-carrier-protein] synthase activity"/>
    <property type="evidence" value="ECO:0007669"/>
    <property type="project" value="InterPro"/>
</dbReference>
<feature type="domain" description="PKS/mFAS DH" evidence="11">
    <location>
        <begin position="1255"/>
        <end position="1570"/>
    </location>
</feature>
<dbReference type="SUPFAM" id="SSF47336">
    <property type="entry name" value="ACP-like"/>
    <property type="match status" value="1"/>
</dbReference>
<evidence type="ECO:0000256" key="7">
    <source>
        <dbReference type="PROSITE-ProRule" id="PRU01363"/>
    </source>
</evidence>
<evidence type="ECO:0000256" key="6">
    <source>
        <dbReference type="ARBA" id="ARBA00023268"/>
    </source>
</evidence>
<evidence type="ECO:0000256" key="8">
    <source>
        <dbReference type="SAM" id="MobiDB-lite"/>
    </source>
</evidence>
<comment type="caution">
    <text evidence="12">The sequence shown here is derived from an EMBL/GenBank/DDBJ whole genome shotgun (WGS) entry which is preliminary data.</text>
</comment>
<dbReference type="SUPFAM" id="SSF53474">
    <property type="entry name" value="alpha/beta-Hydrolases"/>
    <property type="match status" value="1"/>
</dbReference>
<keyword evidence="13" id="KW-1185">Reference proteome</keyword>
<dbReference type="InterPro" id="IPR001375">
    <property type="entry name" value="Peptidase_S9_cat"/>
</dbReference>
<dbReference type="InterPro" id="IPR016035">
    <property type="entry name" value="Acyl_Trfase/lysoPLipase"/>
</dbReference>
<feature type="compositionally biased region" description="Polar residues" evidence="8">
    <location>
        <begin position="1578"/>
        <end position="1588"/>
    </location>
</feature>
<dbReference type="InterPro" id="IPR013094">
    <property type="entry name" value="AB_hydrolase_3"/>
</dbReference>
<dbReference type="PROSITE" id="PS00012">
    <property type="entry name" value="PHOSPHOPANTETHEINE"/>
    <property type="match status" value="1"/>
</dbReference>
<dbReference type="InterPro" id="IPR029058">
    <property type="entry name" value="AB_hydrolase_fold"/>
</dbReference>
<evidence type="ECO:0000259" key="10">
    <source>
        <dbReference type="PROSITE" id="PS52004"/>
    </source>
</evidence>
<dbReference type="Gene3D" id="3.30.70.3290">
    <property type="match status" value="1"/>
</dbReference>
<evidence type="ECO:0000259" key="11">
    <source>
        <dbReference type="PROSITE" id="PS52019"/>
    </source>
</evidence>
<dbReference type="GO" id="GO:0032259">
    <property type="term" value="P:methylation"/>
    <property type="evidence" value="ECO:0007669"/>
    <property type="project" value="UniProtKB-KW"/>
</dbReference>
<dbReference type="Pfam" id="PF00109">
    <property type="entry name" value="ketoacyl-synt"/>
    <property type="match status" value="1"/>
</dbReference>
<sequence>MNTSRVSRPSMLVFGSQGRVTDEIFNEVRWKLNSTPNLSKLAIAIQNLPSFWSRLVGFDSTLARVDGEAYLRPLGAWLASGGSLPYDARDLPATIAFPMNFLLQLIQDNGQFESRCLSVRAKKGSVLSKGKIEKIIRNFTETYVSAVTDEDSFTVTCPLRKFPDLRSTLATIGLVADIPIRGRFHSSTYILEVERLVQFFDEAPDLRFPSPDQLYVPVWSSVDGKLVTEDNLVRKALDNTILHPVNWYKTLKSAINHLAPGQACVAVVGASQDFPPSLRGSLDIHFLSRRHPLELSEKSAHDDCNKKPEGACPSMQSPPHTPPGSRESEGPTSIDRARGHESSLYPQNNPVLSDFPPHAVAFVGMAGIFPGAKSVDELWDLVSTGRSTASPTPERVGLDQLAEDTSQVKWWGNFLEDIDTFDHKFFNKSTREATACDPQQRKLLEVVYEALASSGHLSPETDSDSKDYGCYIGAVMNNYAENLSCHPPTAYATTGTGRSYLSGAISHHFGWSGPAMTIDTACSSSLVAIHTACRAIATGECSRAVAGGANIITSPHDYRDLKAAGFLSPSGQCKPFDSSADGYCRGEGVGVVVLKSLSAALDEDDHILGVVIGSATNQNHETGPIVVPSSKSQASLLRRVMGLANVEPEDVSYVEAHGTGTRVGDPIEVSSLREAFSGDSRPSKLYFSSIKGNIGHAEAASGAAGLIKTLLMLKNCCIPPQASFRSLNHGIPKLDPNKMEIPRDLTSWDTKNRIACVNNYGAAGSNSVVMIREAPMLEPDLVVLSEKPISPSNWPLILTASTEASLSLYAERVFEWVQRRRASKSSGFNLPDILFNLAQRANHALDCVVSTAVSDLTNFETVLSEITSGKHLAVTTSTPPPIILVFSGQDCRYVGLSEDVYRSSNLFRSHIDNCHRISLSLGFEGILPAIFQRSPISDLGTLHTALFALQYSSAKTWMDCGLKIEVVVGHSFGQFTALCISGALSLSDALKLVAGRASLVEKHWGSEPGSMLALHTDREQVFHLLERVEGLEVACFNGPRSYVVVGSAQAIRNAEDLIAHDENLRGSIRGQTLDVTHGFHSKFTEPLLHHLLKISQRLSWKTPTIRLEICSDKQSDYMPDPQLVVELTRGPVYFHHAIERLADRYPNATWLEAGRGTSVTQLVRACVQSPDHHSFMAPPLTSSSAQDSLVNITINLWNRGHSVQYWPFHRLQRRQYQSLSLPPYQFLKTRHWLPYIGSRDCPGVSARPHMYSPEPEEFLSFIKGDCSTESYFMISARSQRFQSLVKGHIMCEHASMPASAYIEVVSRAALNLQNLDVANWTPVVEDLTMKAPVVLKLDEDPPDILLTLRRLGTSSQSWSFSITVEYSQRNDYVRTRKQETTSGIVHLIKRKDDKVSREFRRFNSLIGGHRWQQIMEHPDAEAMQGKHIYRAFTGIVEYSNAFKGVKAIATLGNEAAGLVRISPDSHAPPDQRIVETPMIDSFLQFGGFLVNYFGSMACPDSLFVCHQIQNLQLGPAFSPESNEWLVLAEMTPEDDETVSVDVYVSEAQTKKTVLVALGMIFTKISRTSLTRILRGSSKDPNSMSSPTTRDQKTSYRPEDVAEKAKSGNSSSEFSKREEILRIAASIADIPIKGLSGQESLLDIGIDSLGATEMIGDIASMLKVTIDLSAFLLFSDINAIISHVDGKLGFDYEKKDNTTPPSHSELSLGVSEARVHIKQPSHESPEPLKTTQPRSPKSYDEHDPTEKKLPSINSIDKSFDEVRHSFDQLGISTNALNYWAEIHPDDVRLVLAYVSEAFCKLGCDLGALRPGDRVPTLTGILPRHQQLVNRLNQFLQDESLVQSTSDYLTRTSKFIDTTPGEQIFQEIIDKHLSNAPIRHLLRAVGPHLSACLAGDLDALQVLFGNRVNKKWLEDVYRDWPMLVTATQLLGKFMHRAFGNRNGSGPFRILEIGAGTGGTTRHIVDLLNKAGILFEYHFTDISTTLVQKAKMSFAGIDGITFGVLDVESEPPAEFTETFHVIISTNCIHATRNITSSLANVRKMLRKDGVVALIEMTPTRQLYIFDIIVGLLEGWWLFDDGRSHALADIERWEKAFVNAGFAGVRWSDGESLEAKTVRLICGFRNAASPPPEISENKVKHNNVAICVQEVVYKTVGSEKIHADIYCPQVANPLQNMPIALMIHGGSHIIFSRKDIRPPQTRIMIDMGLLPVSLDHRLCPESRLVDGPMADICDAIEWAQNTLPNIGLSNPDIKPDPDNIVVVGWSSGGQLALSTGWTALMRGLRPPNAILAFYCPTDYEDEWWRTPIQPVGAKDFGEEYDVLEAVQDEAITNYRAIRAWEPLSDPRIRTDPRSRIILHMNWKAQTLPVVIGGLPSRRHAATQRPDVTDWNVLPQPALDEIRRCSPLAQVKSGNYKTPTLLIHGTADDLIPWQQSARTAEEMKAHGIDASLVLVPQGPHICDASHDKSSEGWFAVLKAYDWLEKHAFGPNHR</sequence>
<dbReference type="InterPro" id="IPR016036">
    <property type="entry name" value="Malonyl_transacylase_ACP-bd"/>
</dbReference>
<dbReference type="CDD" id="cd00833">
    <property type="entry name" value="PKS"/>
    <property type="match status" value="1"/>
</dbReference>
<dbReference type="Proteomes" id="UP000070121">
    <property type="component" value="Unassembled WGS sequence"/>
</dbReference>
<dbReference type="Pfam" id="PF00550">
    <property type="entry name" value="PP-binding"/>
    <property type="match status" value="1"/>
</dbReference>
<dbReference type="PROSITE" id="PS00606">
    <property type="entry name" value="KS3_1"/>
    <property type="match status" value="1"/>
</dbReference>
<organism evidence="12 13">
    <name type="scientific">Colletotrichum salicis</name>
    <dbReference type="NCBI Taxonomy" id="1209931"/>
    <lineage>
        <taxon>Eukaryota</taxon>
        <taxon>Fungi</taxon>
        <taxon>Dikarya</taxon>
        <taxon>Ascomycota</taxon>
        <taxon>Pezizomycotina</taxon>
        <taxon>Sordariomycetes</taxon>
        <taxon>Hypocreomycetidae</taxon>
        <taxon>Glomerellales</taxon>
        <taxon>Glomerellaceae</taxon>
        <taxon>Colletotrichum</taxon>
        <taxon>Colletotrichum acutatum species complex</taxon>
    </lineage>
</organism>
<dbReference type="EMBL" id="JFFI01001482">
    <property type="protein sequence ID" value="KXH59623.1"/>
    <property type="molecule type" value="Genomic_DNA"/>
</dbReference>
<feature type="region of interest" description="Disordered" evidence="8">
    <location>
        <begin position="1574"/>
        <end position="1610"/>
    </location>
</feature>
<evidence type="ECO:0000259" key="9">
    <source>
        <dbReference type="PROSITE" id="PS50075"/>
    </source>
</evidence>
<dbReference type="SMART" id="SM00827">
    <property type="entry name" value="PKS_AT"/>
    <property type="match status" value="1"/>
</dbReference>
<feature type="domain" description="Carrier" evidence="9">
    <location>
        <begin position="1610"/>
        <end position="1687"/>
    </location>
</feature>
<keyword evidence="2" id="KW-0596">Phosphopantetheine</keyword>
<dbReference type="GO" id="GO:0044550">
    <property type="term" value="P:secondary metabolite biosynthetic process"/>
    <property type="evidence" value="ECO:0007669"/>
    <property type="project" value="TreeGrafter"/>
</dbReference>
<feature type="domain" description="Ketosynthase family 3 (KS3)" evidence="10">
    <location>
        <begin position="357"/>
        <end position="773"/>
    </location>
</feature>
<protein>
    <submittedName>
        <fullName evidence="12">Beta-ketoacyl synthase</fullName>
    </submittedName>
</protein>
<dbReference type="InterPro" id="IPR014031">
    <property type="entry name" value="Ketoacyl_synth_C"/>
</dbReference>
<evidence type="ECO:0000256" key="5">
    <source>
        <dbReference type="ARBA" id="ARBA00022679"/>
    </source>
</evidence>
<dbReference type="InterPro" id="IPR013217">
    <property type="entry name" value="Methyltransf_12"/>
</dbReference>
<evidence type="ECO:0000256" key="1">
    <source>
        <dbReference type="ARBA" id="ARBA00005179"/>
    </source>
</evidence>
<dbReference type="InterPro" id="IPR049551">
    <property type="entry name" value="PKS_DH_C"/>
</dbReference>
<dbReference type="InterPro" id="IPR029063">
    <property type="entry name" value="SAM-dependent_MTases_sf"/>
</dbReference>
<dbReference type="InterPro" id="IPR016039">
    <property type="entry name" value="Thiolase-like"/>
</dbReference>
<dbReference type="SUPFAM" id="SSF55048">
    <property type="entry name" value="Probable ACP-binding domain of malonyl-CoA ACP transacylase"/>
    <property type="match status" value="1"/>
</dbReference>
<dbReference type="Gene3D" id="3.10.129.110">
    <property type="entry name" value="Polyketide synthase dehydratase"/>
    <property type="match status" value="1"/>
</dbReference>
<keyword evidence="6" id="KW-0511">Multifunctional enzyme</keyword>
<dbReference type="GO" id="GO:0006508">
    <property type="term" value="P:proteolysis"/>
    <property type="evidence" value="ECO:0007669"/>
    <property type="project" value="InterPro"/>
</dbReference>
<feature type="compositionally biased region" description="Basic and acidic residues" evidence="8">
    <location>
        <begin position="1589"/>
        <end position="1605"/>
    </location>
</feature>
<dbReference type="Pfam" id="PF02801">
    <property type="entry name" value="Ketoacyl-synt_C"/>
    <property type="match status" value="1"/>
</dbReference>
<dbReference type="SUPFAM" id="SSF53901">
    <property type="entry name" value="Thiolase-like"/>
    <property type="match status" value="1"/>
</dbReference>
<feature type="active site" description="Proton acceptor; for dehydratase activity" evidence="7">
    <location>
        <position position="1288"/>
    </location>
</feature>
<evidence type="ECO:0000313" key="13">
    <source>
        <dbReference type="Proteomes" id="UP000070121"/>
    </source>
</evidence>
<keyword evidence="3" id="KW-0597">Phosphoprotein</keyword>
<dbReference type="Gene3D" id="1.10.1200.10">
    <property type="entry name" value="ACP-like"/>
    <property type="match status" value="1"/>
</dbReference>
<dbReference type="InterPro" id="IPR018201">
    <property type="entry name" value="Ketoacyl_synth_AS"/>
</dbReference>
<feature type="region of interest" description="Disordered" evidence="8">
    <location>
        <begin position="297"/>
        <end position="350"/>
    </location>
</feature>
<evidence type="ECO:0000256" key="4">
    <source>
        <dbReference type="ARBA" id="ARBA00022603"/>
    </source>
</evidence>
<dbReference type="STRING" id="1209931.A0A135UGU7"/>
<dbReference type="InterPro" id="IPR001227">
    <property type="entry name" value="Ac_transferase_dom_sf"/>
</dbReference>
<dbReference type="PANTHER" id="PTHR43775">
    <property type="entry name" value="FATTY ACID SYNTHASE"/>
    <property type="match status" value="1"/>
</dbReference>
<feature type="compositionally biased region" description="Basic and acidic residues" evidence="8">
    <location>
        <begin position="297"/>
        <end position="309"/>
    </location>
</feature>
<proteinExistence type="predicted"/>
<comment type="pathway">
    <text evidence="1">Secondary metabolite biosynthesis.</text>
</comment>
<feature type="region of interest" description="C-terminal hotdog fold" evidence="7">
    <location>
        <begin position="1419"/>
        <end position="1570"/>
    </location>
</feature>
<dbReference type="Gene3D" id="3.40.47.10">
    <property type="match status" value="1"/>
</dbReference>
<dbReference type="SMART" id="SM00825">
    <property type="entry name" value="PKS_KS"/>
    <property type="match status" value="1"/>
</dbReference>
<dbReference type="OrthoDB" id="329835at2759"/>
<dbReference type="Gene3D" id="3.40.50.150">
    <property type="entry name" value="Vaccinia Virus protein VP39"/>
    <property type="match status" value="1"/>
</dbReference>
<dbReference type="InterPro" id="IPR036736">
    <property type="entry name" value="ACP-like_sf"/>
</dbReference>
<dbReference type="Pfam" id="PF00326">
    <property type="entry name" value="Peptidase_S9"/>
    <property type="match status" value="1"/>
</dbReference>
<dbReference type="SUPFAM" id="SSF53335">
    <property type="entry name" value="S-adenosyl-L-methionine-dependent methyltransferases"/>
    <property type="match status" value="1"/>
</dbReference>
<dbReference type="GO" id="GO:0006633">
    <property type="term" value="P:fatty acid biosynthetic process"/>
    <property type="evidence" value="ECO:0007669"/>
    <property type="project" value="InterPro"/>
</dbReference>
<dbReference type="Pfam" id="PF07859">
    <property type="entry name" value="Abhydrolase_3"/>
    <property type="match status" value="1"/>
</dbReference>
<dbReference type="PROSITE" id="PS52004">
    <property type="entry name" value="KS3_2"/>
    <property type="match status" value="1"/>
</dbReference>
<dbReference type="InterPro" id="IPR042104">
    <property type="entry name" value="PKS_dehydratase_sf"/>
</dbReference>
<dbReference type="InterPro" id="IPR006162">
    <property type="entry name" value="Ppantetheine_attach_site"/>
</dbReference>
<reference evidence="12 13" key="1">
    <citation type="submission" date="2014-02" db="EMBL/GenBank/DDBJ databases">
        <title>The genome sequence of Colletotrichum salicis CBS 607.94.</title>
        <authorList>
            <person name="Baroncelli R."/>
            <person name="Thon M.R."/>
        </authorList>
    </citation>
    <scope>NUCLEOTIDE SEQUENCE [LARGE SCALE GENOMIC DNA]</scope>
    <source>
        <strain evidence="12 13">CBS 607.94</strain>
    </source>
</reference>
<keyword evidence="5" id="KW-0808">Transferase</keyword>
<dbReference type="GO" id="GO:0008168">
    <property type="term" value="F:methyltransferase activity"/>
    <property type="evidence" value="ECO:0007669"/>
    <property type="project" value="UniProtKB-KW"/>
</dbReference>
<dbReference type="Pfam" id="PF00698">
    <property type="entry name" value="Acyl_transf_1"/>
    <property type="match status" value="1"/>
</dbReference>
<dbReference type="PANTHER" id="PTHR43775:SF21">
    <property type="entry name" value="NON-REDUCING POLYKETIDE SYNTHASE AUSA-RELATED"/>
    <property type="match status" value="1"/>
</dbReference>
<feature type="compositionally biased region" description="Basic and acidic residues" evidence="8">
    <location>
        <begin position="1736"/>
        <end position="1748"/>
    </location>
</feature>
<dbReference type="Pfam" id="PF14765">
    <property type="entry name" value="PS-DH"/>
    <property type="match status" value="1"/>
</dbReference>
<dbReference type="InterPro" id="IPR049900">
    <property type="entry name" value="PKS_mFAS_DH"/>
</dbReference>
<dbReference type="InterPro" id="IPR014030">
    <property type="entry name" value="Ketoacyl_synth_N"/>
</dbReference>
<dbReference type="PROSITE" id="PS50075">
    <property type="entry name" value="CARRIER"/>
    <property type="match status" value="1"/>
</dbReference>
<feature type="region of interest" description="Disordered" evidence="8">
    <location>
        <begin position="1713"/>
        <end position="1752"/>
    </location>
</feature>
<name>A0A135UGU7_9PEZI</name>
<dbReference type="GO" id="GO:0004312">
    <property type="term" value="F:fatty acid synthase activity"/>
    <property type="evidence" value="ECO:0007669"/>
    <property type="project" value="TreeGrafter"/>
</dbReference>
<dbReference type="CDD" id="cd02440">
    <property type="entry name" value="AdoMet_MTases"/>
    <property type="match status" value="1"/>
</dbReference>
<dbReference type="InterPro" id="IPR009081">
    <property type="entry name" value="PP-bd_ACP"/>
</dbReference>
<accession>A0A135UGU7</accession>
<dbReference type="Gene3D" id="3.40.50.1820">
    <property type="entry name" value="alpha/beta hydrolase"/>
    <property type="match status" value="1"/>
</dbReference>
<dbReference type="InterPro" id="IPR050091">
    <property type="entry name" value="PKS_NRPS_Biosynth_Enz"/>
</dbReference>
<dbReference type="Gene3D" id="3.40.366.10">
    <property type="entry name" value="Malonyl-Coenzyme A Acyl Carrier Protein, domain 2"/>
    <property type="match status" value="2"/>
</dbReference>
<feature type="region of interest" description="N-terminal hotdog fold" evidence="7">
    <location>
        <begin position="1255"/>
        <end position="1392"/>
    </location>
</feature>
<dbReference type="InterPro" id="IPR041068">
    <property type="entry name" value="HTH_51"/>
</dbReference>
<feature type="active site" description="Proton donor; for dehydratase activity" evidence="7">
    <location>
        <position position="1480"/>
    </location>
</feature>
<dbReference type="Pfam" id="PF18558">
    <property type="entry name" value="HTH_51"/>
    <property type="match status" value="1"/>
</dbReference>
<dbReference type="SUPFAM" id="SSF52151">
    <property type="entry name" value="FabD/lysophospholipase-like"/>
    <property type="match status" value="1"/>
</dbReference>
<keyword evidence="4" id="KW-0489">Methyltransferase</keyword>
<dbReference type="GO" id="GO:0008236">
    <property type="term" value="F:serine-type peptidase activity"/>
    <property type="evidence" value="ECO:0007669"/>
    <property type="project" value="InterPro"/>
</dbReference>
<dbReference type="PROSITE" id="PS52019">
    <property type="entry name" value="PKS_MFAS_DH"/>
    <property type="match status" value="1"/>
</dbReference>
<dbReference type="InterPro" id="IPR014043">
    <property type="entry name" value="Acyl_transferase_dom"/>
</dbReference>
<dbReference type="InterPro" id="IPR020841">
    <property type="entry name" value="PKS_Beta-ketoAc_synthase_dom"/>
</dbReference>
<gene>
    <name evidence="12" type="ORF">CSAL01_04174</name>
</gene>